<name>A0ABQ0LL81_MYCCL</name>
<accession>A0ABQ0LL81</accession>
<protein>
    <submittedName>
        <fullName evidence="2">Uncharacterized protein</fullName>
    </submittedName>
</protein>
<feature type="compositionally biased region" description="Polar residues" evidence="1">
    <location>
        <begin position="75"/>
        <end position="93"/>
    </location>
</feature>
<organism evidence="2 3">
    <name type="scientific">Mycena chlorophos</name>
    <name type="common">Agaric fungus</name>
    <name type="synonym">Agaricus chlorophos</name>
    <dbReference type="NCBI Taxonomy" id="658473"/>
    <lineage>
        <taxon>Eukaryota</taxon>
        <taxon>Fungi</taxon>
        <taxon>Dikarya</taxon>
        <taxon>Basidiomycota</taxon>
        <taxon>Agaricomycotina</taxon>
        <taxon>Agaricomycetes</taxon>
        <taxon>Agaricomycetidae</taxon>
        <taxon>Agaricales</taxon>
        <taxon>Marasmiineae</taxon>
        <taxon>Mycenaceae</taxon>
        <taxon>Mycena</taxon>
    </lineage>
</organism>
<keyword evidence="3" id="KW-1185">Reference proteome</keyword>
<proteinExistence type="predicted"/>
<feature type="region of interest" description="Disordered" evidence="1">
    <location>
        <begin position="75"/>
        <end position="130"/>
    </location>
</feature>
<dbReference type="Proteomes" id="UP000815677">
    <property type="component" value="Unassembled WGS sequence"/>
</dbReference>
<dbReference type="EMBL" id="DF847446">
    <property type="protein sequence ID" value="GAT51883.1"/>
    <property type="molecule type" value="Genomic_DNA"/>
</dbReference>
<evidence type="ECO:0000313" key="3">
    <source>
        <dbReference type="Proteomes" id="UP000815677"/>
    </source>
</evidence>
<sequence>MRYPNPPVLLVVATVGRTGDDAKPLSVVGIQATGYKSVLATSRIHAFSESLPRHPAPLTTSYLLTQHLARRSLTTDGTQLHRLSTNESETPTPLASPMYASLCETSSHTAPPPLLDGSMSRDGTATQSRAGLVVGHKEHAGRTLDERARPSYVVWNWRRIGVGVGAVFNSSSTPRRRALEVEVDLGLCVPPRQRRHPYTAGHTFVQRNRPSVLFTLPQTARGAAPC</sequence>
<evidence type="ECO:0000313" key="2">
    <source>
        <dbReference type="EMBL" id="GAT51883.1"/>
    </source>
</evidence>
<gene>
    <name evidence="2" type="ORF">MCHLO_08986</name>
</gene>
<reference evidence="2" key="1">
    <citation type="submission" date="2014-09" db="EMBL/GenBank/DDBJ databases">
        <title>Genome sequence of the luminous mushroom Mycena chlorophos for searching fungal bioluminescence genes.</title>
        <authorList>
            <person name="Tanaka Y."/>
            <person name="Kasuga D."/>
            <person name="Oba Y."/>
            <person name="Hase S."/>
            <person name="Sato K."/>
            <person name="Oba Y."/>
            <person name="Sakakibara Y."/>
        </authorList>
    </citation>
    <scope>NUCLEOTIDE SEQUENCE</scope>
</reference>
<evidence type="ECO:0000256" key="1">
    <source>
        <dbReference type="SAM" id="MobiDB-lite"/>
    </source>
</evidence>